<protein>
    <submittedName>
        <fullName evidence="3">Uncharacterized protein</fullName>
    </submittedName>
</protein>
<sequence>MEGWLHKFKHMASLAEFLNKLKADRTAWKEFSEDKEDGEDDQLNRVYENKKFNNLQIRQQDSFGNQPQQIPQPQPIPLPPPACQGPLSHQDIMKM</sequence>
<evidence type="ECO:0000313" key="2">
    <source>
        <dbReference type="Proteomes" id="UP000887565"/>
    </source>
</evidence>
<dbReference type="WBParaSite" id="nRc.2.0.1.t38513-RA">
    <property type="protein sequence ID" value="nRc.2.0.1.t38513-RA"/>
    <property type="gene ID" value="nRc.2.0.1.g38513"/>
</dbReference>
<organism evidence="2 3">
    <name type="scientific">Romanomermis culicivorax</name>
    <name type="common">Nematode worm</name>
    <dbReference type="NCBI Taxonomy" id="13658"/>
    <lineage>
        <taxon>Eukaryota</taxon>
        <taxon>Metazoa</taxon>
        <taxon>Ecdysozoa</taxon>
        <taxon>Nematoda</taxon>
        <taxon>Enoplea</taxon>
        <taxon>Dorylaimia</taxon>
        <taxon>Mermithida</taxon>
        <taxon>Mermithoidea</taxon>
        <taxon>Mermithidae</taxon>
        <taxon>Romanomermis</taxon>
    </lineage>
</organism>
<reference evidence="3" key="1">
    <citation type="submission" date="2022-11" db="UniProtKB">
        <authorList>
            <consortium name="WormBaseParasite"/>
        </authorList>
    </citation>
    <scope>IDENTIFICATION</scope>
</reference>
<proteinExistence type="predicted"/>
<dbReference type="Proteomes" id="UP000887565">
    <property type="component" value="Unplaced"/>
</dbReference>
<evidence type="ECO:0000313" key="3">
    <source>
        <dbReference type="WBParaSite" id="nRc.2.0.1.t38513-RA"/>
    </source>
</evidence>
<evidence type="ECO:0000256" key="1">
    <source>
        <dbReference type="SAM" id="MobiDB-lite"/>
    </source>
</evidence>
<dbReference type="AlphaFoldDB" id="A0A915KIE1"/>
<feature type="compositionally biased region" description="Pro residues" evidence="1">
    <location>
        <begin position="70"/>
        <end position="83"/>
    </location>
</feature>
<feature type="region of interest" description="Disordered" evidence="1">
    <location>
        <begin position="63"/>
        <end position="95"/>
    </location>
</feature>
<accession>A0A915KIE1</accession>
<name>A0A915KIE1_ROMCU</name>
<keyword evidence="2" id="KW-1185">Reference proteome</keyword>